<accession>A0A8J4PT01</accession>
<proteinExistence type="inferred from homology"/>
<name>A0A8J4PT01_9MYCE</name>
<evidence type="ECO:0000259" key="6">
    <source>
        <dbReference type="Pfam" id="PF01702"/>
    </source>
</evidence>
<feature type="binding site" evidence="5">
    <location>
        <position position="328"/>
    </location>
    <ligand>
        <name>Zn(2+)</name>
        <dbReference type="ChEBI" id="CHEBI:29105"/>
    </ligand>
</feature>
<feature type="binding site" evidence="5">
    <location>
        <position position="330"/>
    </location>
    <ligand>
        <name>Zn(2+)</name>
        <dbReference type="ChEBI" id="CHEBI:29105"/>
    </ligand>
</feature>
<keyword evidence="2 5" id="KW-0819">tRNA processing</keyword>
<dbReference type="OrthoDB" id="27601at2759"/>
<dbReference type="InterPro" id="IPR002616">
    <property type="entry name" value="tRNA_ribo_trans-like"/>
</dbReference>
<evidence type="ECO:0000256" key="3">
    <source>
        <dbReference type="ARBA" id="ARBA00022723"/>
    </source>
</evidence>
<organism evidence="7 8">
    <name type="scientific">Polysphondylium violaceum</name>
    <dbReference type="NCBI Taxonomy" id="133409"/>
    <lineage>
        <taxon>Eukaryota</taxon>
        <taxon>Amoebozoa</taxon>
        <taxon>Evosea</taxon>
        <taxon>Eumycetozoa</taxon>
        <taxon>Dictyostelia</taxon>
        <taxon>Dictyosteliales</taxon>
        <taxon>Dictyosteliaceae</taxon>
        <taxon>Polysphondylium</taxon>
    </lineage>
</organism>
<comment type="subunit">
    <text evidence="5">Heterodimer of a catalytic subunit and an accessory subunit.</text>
</comment>
<dbReference type="Proteomes" id="UP000695562">
    <property type="component" value="Unassembled WGS sequence"/>
</dbReference>
<comment type="function">
    <text evidence="5">Non-catalytic subunit of the queuine tRNA-ribosyltransferase (TGT) that catalyzes the base-exchange of a guanine (G) residue with queuine (Q) at position 34 (anticodon wobble position) in tRNAs with GU(N) anticodons (tRNA-Asp, -Asn, -His and -Tyr), resulting in the hypermodified nucleoside queuosine (7-(((4,5-cis-dihydroxy-2-cyclopenten-1-yl)amino)methyl)-7-deazaguanosine).</text>
</comment>
<evidence type="ECO:0000313" key="8">
    <source>
        <dbReference type="Proteomes" id="UP000695562"/>
    </source>
</evidence>
<dbReference type="GO" id="GO:0046872">
    <property type="term" value="F:metal ion binding"/>
    <property type="evidence" value="ECO:0007669"/>
    <property type="project" value="UniProtKB-KW"/>
</dbReference>
<sequence length="399" mass="45711">MSFQVTKAVDNKNTTTTTNYRCGRLNIGDEKKPLITPTFMLYTKEGSPINLTKDLLNGLPNEKVHSLQLLFSDLYQFKDVLEKYQKGVHEFLSLNEHILFLLFRDSANFSADQEFKDDSINVTARKGKTKVDVQEYNKIINVIRPDLASSLSVDLDWNTGKKKAIKQVQCTLSWLNKLIELQETTTTTTTKQNLLGVIQGCKYSDLRIKSVEETIKHDSKLSGYVLGSFGTGESNQERAEILEKVLEKLPKEKLKIISGVGSPEEILCCVEQGIDVFSTNYPNLMTEWGNALTFTFKLDQFKSVNNSNKINLWDTKYVIDTTPLVKDCPCFTCTQHTKAYIHHLLNTHEMLAQVLLTIHNVSHYLGFFEEIRKTIESNQFEQYKQQFLAKRLLINNKEK</sequence>
<evidence type="ECO:0000256" key="5">
    <source>
        <dbReference type="HAMAP-Rule" id="MF_03043"/>
    </source>
</evidence>
<evidence type="ECO:0000256" key="4">
    <source>
        <dbReference type="ARBA" id="ARBA00022833"/>
    </source>
</evidence>
<gene>
    <name evidence="7" type="ORF">CYY_005477</name>
</gene>
<dbReference type="NCBIfam" id="TIGR00449">
    <property type="entry name" value="tgt_general"/>
    <property type="match status" value="1"/>
</dbReference>
<evidence type="ECO:0000256" key="2">
    <source>
        <dbReference type="ARBA" id="ARBA00022694"/>
    </source>
</evidence>
<dbReference type="HAMAP" id="MF_03043">
    <property type="entry name" value="QTRT2"/>
    <property type="match status" value="1"/>
</dbReference>
<protein>
    <recommendedName>
        <fullName evidence="5">Queuine tRNA-ribosyltransferase accessory subunit 2</fullName>
    </recommendedName>
    <alternativeName>
        <fullName evidence="5">Queuine tRNA-ribosyltransferase domain-containing protein 1</fullName>
    </alternativeName>
</protein>
<dbReference type="Gene3D" id="3.20.20.105">
    <property type="entry name" value="Queuine tRNA-ribosyltransferase-like"/>
    <property type="match status" value="1"/>
</dbReference>
<dbReference type="AlphaFoldDB" id="A0A8J4PT01"/>
<dbReference type="InterPro" id="IPR036511">
    <property type="entry name" value="TGT-like_sf"/>
</dbReference>
<feature type="domain" description="tRNA-guanine(15) transglycosylase-like" evidence="6">
    <location>
        <begin position="19"/>
        <end position="391"/>
    </location>
</feature>
<keyword evidence="8" id="KW-1185">Reference proteome</keyword>
<dbReference type="Pfam" id="PF01702">
    <property type="entry name" value="TGT"/>
    <property type="match status" value="1"/>
</dbReference>
<keyword evidence="4 5" id="KW-0862">Zinc</keyword>
<dbReference type="GO" id="GO:0008479">
    <property type="term" value="F:tRNA-guanosine(34) queuine transglycosylase activity"/>
    <property type="evidence" value="ECO:0007669"/>
    <property type="project" value="UniProtKB-UniRule"/>
</dbReference>
<feature type="binding site" evidence="5">
    <location>
        <position position="359"/>
    </location>
    <ligand>
        <name>Zn(2+)</name>
        <dbReference type="ChEBI" id="CHEBI:29105"/>
    </ligand>
</feature>
<dbReference type="InterPro" id="IPR028592">
    <property type="entry name" value="QTRTD1"/>
</dbReference>
<reference evidence="7" key="1">
    <citation type="submission" date="2020-01" db="EMBL/GenBank/DDBJ databases">
        <title>Development of genomics and gene disruption for Polysphondylium violaceum indicates a role for the polyketide synthase stlB in stalk morphogenesis.</title>
        <authorList>
            <person name="Narita B."/>
            <person name="Kawabe Y."/>
            <person name="Kin K."/>
            <person name="Saito T."/>
            <person name="Gibbs R."/>
            <person name="Kuspa A."/>
            <person name="Muzny D."/>
            <person name="Queller D."/>
            <person name="Richards S."/>
            <person name="Strassman J."/>
            <person name="Sucgang R."/>
            <person name="Worley K."/>
            <person name="Schaap P."/>
        </authorList>
    </citation>
    <scope>NUCLEOTIDE SEQUENCE</scope>
    <source>
        <strain evidence="7">QSvi11</strain>
    </source>
</reference>
<dbReference type="SUPFAM" id="SSF51713">
    <property type="entry name" value="tRNA-guanine transglycosylase"/>
    <property type="match status" value="1"/>
</dbReference>
<dbReference type="PANTHER" id="PTHR46064:SF1">
    <property type="entry name" value="QUEUINE TRNA-RIBOSYLTRANSFERASE ACCESSORY SUBUNIT 2"/>
    <property type="match status" value="1"/>
</dbReference>
<comment type="similarity">
    <text evidence="5">Belongs to the queuine tRNA-ribosyltransferase family. QTRT2 subfamily.</text>
</comment>
<dbReference type="GO" id="GO:0006400">
    <property type="term" value="P:tRNA modification"/>
    <property type="evidence" value="ECO:0007669"/>
    <property type="project" value="InterPro"/>
</dbReference>
<dbReference type="EMBL" id="AJWJ01000220">
    <property type="protein sequence ID" value="KAF2073195.1"/>
    <property type="molecule type" value="Genomic_DNA"/>
</dbReference>
<dbReference type="PANTHER" id="PTHR46064">
    <property type="entry name" value="QUEUINE TRNA-RIBOSYLTRANSFERASE ACCESSORY SUBUNIT 2"/>
    <property type="match status" value="1"/>
</dbReference>
<keyword evidence="3 5" id="KW-0479">Metal-binding</keyword>
<comment type="subcellular location">
    <subcellularLocation>
        <location evidence="5">Cytoplasm</location>
    </subcellularLocation>
</comment>
<evidence type="ECO:0000313" key="7">
    <source>
        <dbReference type="EMBL" id="KAF2073195.1"/>
    </source>
</evidence>
<dbReference type="GO" id="GO:0005737">
    <property type="term" value="C:cytoplasm"/>
    <property type="evidence" value="ECO:0007669"/>
    <property type="project" value="UniProtKB-SubCell"/>
</dbReference>
<keyword evidence="1 5" id="KW-0963">Cytoplasm</keyword>
<evidence type="ECO:0000256" key="1">
    <source>
        <dbReference type="ARBA" id="ARBA00022490"/>
    </source>
</evidence>
<dbReference type="InterPro" id="IPR050852">
    <property type="entry name" value="Queuine_tRNA-ribosyltrfase"/>
</dbReference>
<feature type="binding site" evidence="5">
    <location>
        <position position="333"/>
    </location>
    <ligand>
        <name>Zn(2+)</name>
        <dbReference type="ChEBI" id="CHEBI:29105"/>
    </ligand>
</feature>
<comment type="caution">
    <text evidence="7">The sequence shown here is derived from an EMBL/GenBank/DDBJ whole genome shotgun (WGS) entry which is preliminary data.</text>
</comment>
<comment type="cofactor">
    <cofactor evidence="5">
        <name>Zn(2+)</name>
        <dbReference type="ChEBI" id="CHEBI:29105"/>
    </cofactor>
    <text evidence="5">Binds 1 zinc ion per subunit.</text>
</comment>